<keyword evidence="4" id="KW-1185">Reference proteome</keyword>
<reference evidence="3" key="1">
    <citation type="submission" date="2023-03" db="EMBL/GenBank/DDBJ databases">
        <title>Emydomyces testavorans Genome Sequence.</title>
        <authorList>
            <person name="Hoyer L."/>
        </authorList>
    </citation>
    <scope>NUCLEOTIDE SEQUENCE</scope>
    <source>
        <strain evidence="3">16-2883</strain>
    </source>
</reference>
<feature type="compositionally biased region" description="Polar residues" evidence="2">
    <location>
        <begin position="401"/>
        <end position="439"/>
    </location>
</feature>
<evidence type="ECO:0000313" key="3">
    <source>
        <dbReference type="EMBL" id="WEW60272.1"/>
    </source>
</evidence>
<feature type="compositionally biased region" description="Low complexity" evidence="2">
    <location>
        <begin position="440"/>
        <end position="455"/>
    </location>
</feature>
<feature type="compositionally biased region" description="Basic and acidic residues" evidence="2">
    <location>
        <begin position="286"/>
        <end position="334"/>
    </location>
</feature>
<feature type="compositionally biased region" description="Basic residues" evidence="2">
    <location>
        <begin position="76"/>
        <end position="85"/>
    </location>
</feature>
<dbReference type="EMBL" id="CP120630">
    <property type="protein sequence ID" value="WEW60272.1"/>
    <property type="molecule type" value="Genomic_DNA"/>
</dbReference>
<feature type="compositionally biased region" description="Basic and acidic residues" evidence="2">
    <location>
        <begin position="702"/>
        <end position="711"/>
    </location>
</feature>
<feature type="compositionally biased region" description="Basic and acidic residues" evidence="2">
    <location>
        <begin position="670"/>
        <end position="679"/>
    </location>
</feature>
<name>A0AAF0DKD7_9EURO</name>
<feature type="compositionally biased region" description="Basic and acidic residues" evidence="2">
    <location>
        <begin position="145"/>
        <end position="159"/>
    </location>
</feature>
<keyword evidence="1" id="KW-0175">Coiled coil</keyword>
<feature type="compositionally biased region" description="Polar residues" evidence="2">
    <location>
        <begin position="749"/>
        <end position="761"/>
    </location>
</feature>
<protein>
    <submittedName>
        <fullName evidence="3">Uncharacterized protein</fullName>
    </submittedName>
</protein>
<sequence length="891" mass="98943">MNWRYSPSRVCWLKSVHASHRHSSSLRLLFTPPFDQPPPPPAASPRTPPFSSLESLDEPHDVYEPATIAPSNPSRQRQRHQRHSSLRIPHPEPSQPQFSPNPTSLNPDYPGAAQGRRLPSRSRSTAAHSQPVDPSGAGARPTAVKFDEPPQRAERDRATRYSPLRNRAPSGAQPPWTEGDTSTAADSNRPVSESFWPPRSSRVSSRTASAILWVLEEAIRKPYPFTPIPSEIFSSMSDLMAEGEPSAAATGNGRSHYNGVHRTTQGSAPSQPNPVQSGVRTPTDIMRQRRDREARKKAEQEAREREKRELERIKKQQELEQQKLDRLAREERRKQAAGVAGDTTRRPGMTSSSRPPEVPLPQDPGTAGIPQAVHPSSGAHLNPRRAGESSAPEPSARQRPSMGTSHQPRPSQSRAPDTAAQTAPQGGFTSAQAPKAQTGQSSSSASQSQAQQQQSRKPFPHAFERWELLSSHWEGLTSYWIRRLEQNNENLDKDPLSQQMSRQITDLSAAGANLFHAVVELQRLRASSERKFQRWFFDTRAEQERSQEMQAELRRLVEVERQSREEAIATAKQAAADKAKAEELVREMRRELQISRDEARRAWEELGRREQEERDRTFSLRNGEPTVVGGVQVVPMIHAYHGRQASSHRPQTREGPYPGGPGPTSMGGLVHRDPAEHADQYSYDSQVSTPKATEPFTGTSREQPHLHHEPDVAQLGASNSHALVPISTTAAPSSKPASAQAPTRGFYQHDSTALHGQSPSSHGADVPSSEAGASEISEDYEPRMTSHPDFPGRQLSYPRTVSEDSDDYENQEVLEQDDQYDQQYSHGTGPDDMHGGYRPGPVDYTGSGWGPTWESMAPRHRHPTRLSDVIEEDERSRTSPSRASQASRGMP</sequence>
<feature type="compositionally biased region" description="Pro residues" evidence="2">
    <location>
        <begin position="34"/>
        <end position="48"/>
    </location>
</feature>
<feature type="compositionally biased region" description="Acidic residues" evidence="2">
    <location>
        <begin position="803"/>
        <end position="820"/>
    </location>
</feature>
<feature type="region of interest" description="Disordered" evidence="2">
    <location>
        <begin position="642"/>
        <end position="891"/>
    </location>
</feature>
<feature type="compositionally biased region" description="Polar residues" evidence="2">
    <location>
        <begin position="682"/>
        <end position="701"/>
    </location>
</feature>
<feature type="compositionally biased region" description="Low complexity" evidence="2">
    <location>
        <begin position="725"/>
        <end position="743"/>
    </location>
</feature>
<evidence type="ECO:0000256" key="1">
    <source>
        <dbReference type="SAM" id="Coils"/>
    </source>
</evidence>
<feature type="region of interest" description="Disordered" evidence="2">
    <location>
        <begin position="29"/>
        <end position="202"/>
    </location>
</feature>
<feature type="compositionally biased region" description="Polar residues" evidence="2">
    <location>
        <begin position="179"/>
        <end position="191"/>
    </location>
</feature>
<feature type="region of interest" description="Disordered" evidence="2">
    <location>
        <begin position="243"/>
        <end position="458"/>
    </location>
</feature>
<feature type="coiled-coil region" evidence="1">
    <location>
        <begin position="564"/>
        <end position="598"/>
    </location>
</feature>
<organism evidence="3 4">
    <name type="scientific">Emydomyces testavorans</name>
    <dbReference type="NCBI Taxonomy" id="2070801"/>
    <lineage>
        <taxon>Eukaryota</taxon>
        <taxon>Fungi</taxon>
        <taxon>Dikarya</taxon>
        <taxon>Ascomycota</taxon>
        <taxon>Pezizomycotina</taxon>
        <taxon>Eurotiomycetes</taxon>
        <taxon>Eurotiomycetidae</taxon>
        <taxon>Onygenales</taxon>
        <taxon>Nannizziopsiaceae</taxon>
        <taxon>Emydomyces</taxon>
    </lineage>
</organism>
<proteinExistence type="predicted"/>
<dbReference type="AlphaFoldDB" id="A0AAF0DKD7"/>
<evidence type="ECO:0000313" key="4">
    <source>
        <dbReference type="Proteomes" id="UP001219355"/>
    </source>
</evidence>
<evidence type="ECO:0000256" key="2">
    <source>
        <dbReference type="SAM" id="MobiDB-lite"/>
    </source>
</evidence>
<dbReference type="Proteomes" id="UP001219355">
    <property type="component" value="Chromosome 4"/>
</dbReference>
<feature type="compositionally biased region" description="Polar residues" evidence="2">
    <location>
        <begin position="261"/>
        <end position="280"/>
    </location>
</feature>
<accession>A0AAF0DKD7</accession>
<feature type="compositionally biased region" description="Polar residues" evidence="2">
    <location>
        <begin position="878"/>
        <end position="891"/>
    </location>
</feature>
<feature type="compositionally biased region" description="Polar residues" evidence="2">
    <location>
        <begin position="95"/>
        <end position="106"/>
    </location>
</feature>
<gene>
    <name evidence="3" type="ORF">PRK78_005757</name>
</gene>